<comment type="caution">
    <text evidence="1">The sequence shown here is derived from an EMBL/GenBank/DDBJ whole genome shotgun (WGS) entry which is preliminary data.</text>
</comment>
<organism evidence="1 2">
    <name type="scientific">Catenovulum sediminis</name>
    <dbReference type="NCBI Taxonomy" id="1740262"/>
    <lineage>
        <taxon>Bacteria</taxon>
        <taxon>Pseudomonadati</taxon>
        <taxon>Pseudomonadota</taxon>
        <taxon>Gammaproteobacteria</taxon>
        <taxon>Alteromonadales</taxon>
        <taxon>Alteromonadaceae</taxon>
        <taxon>Catenovulum</taxon>
    </lineage>
</organism>
<proteinExistence type="predicted"/>
<sequence>MQQLNLVEMRTQQECIQCIFQDEITFENAVELIPEWLAGHNLKIIECIIGADRISWQLQADKVSWLHFEALSQSVWFEGDIQSIAHFLDHY</sequence>
<dbReference type="Proteomes" id="UP001467690">
    <property type="component" value="Unassembled WGS sequence"/>
</dbReference>
<reference evidence="1 2" key="1">
    <citation type="submission" date="2024-06" db="EMBL/GenBank/DDBJ databases">
        <authorList>
            <person name="Chen R.Y."/>
        </authorList>
    </citation>
    <scope>NUCLEOTIDE SEQUENCE [LARGE SCALE GENOMIC DNA]</scope>
    <source>
        <strain evidence="1 2">D2</strain>
    </source>
</reference>
<gene>
    <name evidence="1" type="ORF">ABS311_10805</name>
</gene>
<name>A0ABV1RHE5_9ALTE</name>
<evidence type="ECO:0000313" key="2">
    <source>
        <dbReference type="Proteomes" id="UP001467690"/>
    </source>
</evidence>
<dbReference type="InterPro" id="IPR022080">
    <property type="entry name" value="DUF3630"/>
</dbReference>
<keyword evidence="2" id="KW-1185">Reference proteome</keyword>
<dbReference type="Pfam" id="PF12305">
    <property type="entry name" value="DUF3630"/>
    <property type="match status" value="1"/>
</dbReference>
<accession>A0ABV1RHE5</accession>
<dbReference type="EMBL" id="JBELOE010000210">
    <property type="protein sequence ID" value="MER2492368.1"/>
    <property type="molecule type" value="Genomic_DNA"/>
</dbReference>
<evidence type="ECO:0000313" key="1">
    <source>
        <dbReference type="EMBL" id="MER2492368.1"/>
    </source>
</evidence>
<dbReference type="RefSeq" id="WP_143871505.1">
    <property type="nucleotide sequence ID" value="NZ_CP041660.1"/>
</dbReference>
<protein>
    <submittedName>
        <fullName evidence="1">DUF3630 family protein</fullName>
    </submittedName>
</protein>